<keyword evidence="12" id="KW-0443">Lipid metabolism</keyword>
<evidence type="ECO:0000256" key="17">
    <source>
        <dbReference type="SAM" id="MobiDB-lite"/>
    </source>
</evidence>
<evidence type="ECO:0000256" key="18">
    <source>
        <dbReference type="SAM" id="Phobius"/>
    </source>
</evidence>
<feature type="region of interest" description="Disordered" evidence="17">
    <location>
        <begin position="1"/>
        <end position="22"/>
    </location>
</feature>
<gene>
    <name evidence="19" type="ORF">ACOF00016_LOCUS848</name>
</gene>
<evidence type="ECO:0000256" key="3">
    <source>
        <dbReference type="ARBA" id="ARBA00005119"/>
    </source>
</evidence>
<comment type="pathway">
    <text evidence="3 16">Phospholipid metabolism; CDP-diacylglycerol biosynthesis; CDP-diacylglycerol from sn-glycerol 3-phosphate: step 3/3.</text>
</comment>
<dbReference type="AlphaFoldDB" id="A0A7S3KW84"/>
<feature type="transmembrane region" description="Helical" evidence="18">
    <location>
        <begin position="151"/>
        <end position="170"/>
    </location>
</feature>
<evidence type="ECO:0000256" key="2">
    <source>
        <dbReference type="ARBA" id="ARBA00004141"/>
    </source>
</evidence>
<dbReference type="PANTHER" id="PTHR13773:SF8">
    <property type="entry name" value="PHOSPHATIDATE CYTIDYLYLTRANSFERASE, PHOTORECEPTOR-SPECIFIC"/>
    <property type="match status" value="1"/>
</dbReference>
<evidence type="ECO:0000256" key="6">
    <source>
        <dbReference type="ARBA" id="ARBA00012487"/>
    </source>
</evidence>
<protein>
    <recommendedName>
        <fullName evidence="6 16">Phosphatidate cytidylyltransferase</fullName>
        <ecNumber evidence="6 16">2.7.7.41</ecNumber>
    </recommendedName>
</protein>
<evidence type="ECO:0000256" key="9">
    <source>
        <dbReference type="ARBA" id="ARBA00022692"/>
    </source>
</evidence>
<evidence type="ECO:0000256" key="8">
    <source>
        <dbReference type="ARBA" id="ARBA00022679"/>
    </source>
</evidence>
<feature type="transmembrane region" description="Helical" evidence="18">
    <location>
        <begin position="182"/>
        <end position="205"/>
    </location>
</feature>
<dbReference type="EMBL" id="HBIM01000979">
    <property type="protein sequence ID" value="CAE0402570.1"/>
    <property type="molecule type" value="Transcribed_RNA"/>
</dbReference>
<name>A0A7S3KW84_9STRA</name>
<accession>A0A7S3KW84</accession>
<dbReference type="GO" id="GO:0016024">
    <property type="term" value="P:CDP-diacylglycerol biosynthetic process"/>
    <property type="evidence" value="ECO:0007669"/>
    <property type="project" value="UniProtKB-UniPathway"/>
</dbReference>
<keyword evidence="10 16" id="KW-0548">Nucleotidyltransferase</keyword>
<sequence length="511" mass="58398">MTTASNDLRKRKGATSSSATIPSPKLFYEETPIAAAKLKWNASENSDHDSNDSSDEGGSVPVSQIETTGTALSGEQAKKEESKLKRIVIRVVFGAGMFCVFAGSVYAGHVWVCLLVMLIQMMLFRELVSVRYSVFFHTIEDQIPLFRTTQWMWFAVAISYAYGDFLYDLMQSNDKLHRYMEFAQYLSTASFGLYATTFCITIATLQRGYIRFQINQLCWTVVVLCLTVGQLKYVMHNIFNGLFWYVFPCCLVFTNDIMAYVCGMTWGRKFIQRPFLSFSPNKTWEGFIGGALSTVVVAWYLSKFLAQYEWMTCPTNEIKFQPVPVHCDRDPIFLPATSVFPSQMMDLLPRDLIKLMRNVVQICEERRESDGTMILTPCVSGNLKQTHHHFELTWKGYVPIQIHSIFLSLFASLVAPFGGFLASAIKRAYGIKDFASIIPGHGGVMDRMDCQFIMALYTWVHFNTFVRLSTVSVPKLVYLFSLLSKEEKEAFVRQIQLPRPKPWSDDAFHWY</sequence>
<comment type="similarity">
    <text evidence="5 16">Belongs to the CDS family.</text>
</comment>
<keyword evidence="9 16" id="KW-0812">Transmembrane</keyword>
<feature type="transmembrane region" description="Helical" evidence="18">
    <location>
        <begin position="217"/>
        <end position="236"/>
    </location>
</feature>
<evidence type="ECO:0000256" key="4">
    <source>
        <dbReference type="ARBA" id="ARBA00005189"/>
    </source>
</evidence>
<feature type="transmembrane region" description="Helical" evidence="18">
    <location>
        <begin position="400"/>
        <end position="422"/>
    </location>
</feature>
<dbReference type="EC" id="2.7.7.41" evidence="6 16"/>
<keyword evidence="14" id="KW-0594">Phospholipid biosynthesis</keyword>
<proteinExistence type="inferred from homology"/>
<dbReference type="InterPro" id="IPR000374">
    <property type="entry name" value="PC_trans"/>
</dbReference>
<keyword evidence="15" id="KW-1208">Phospholipid metabolism</keyword>
<evidence type="ECO:0000256" key="16">
    <source>
        <dbReference type="RuleBase" id="RU003938"/>
    </source>
</evidence>
<evidence type="ECO:0000256" key="13">
    <source>
        <dbReference type="ARBA" id="ARBA00023136"/>
    </source>
</evidence>
<dbReference type="GO" id="GO:0005789">
    <property type="term" value="C:endoplasmic reticulum membrane"/>
    <property type="evidence" value="ECO:0007669"/>
    <property type="project" value="TreeGrafter"/>
</dbReference>
<evidence type="ECO:0000256" key="7">
    <source>
        <dbReference type="ARBA" id="ARBA00022516"/>
    </source>
</evidence>
<feature type="transmembrane region" description="Helical" evidence="18">
    <location>
        <begin position="87"/>
        <end position="103"/>
    </location>
</feature>
<evidence type="ECO:0000256" key="15">
    <source>
        <dbReference type="ARBA" id="ARBA00023264"/>
    </source>
</evidence>
<dbReference type="Pfam" id="PF01148">
    <property type="entry name" value="CTP_transf_1"/>
    <property type="match status" value="1"/>
</dbReference>
<dbReference type="InterPro" id="IPR016720">
    <property type="entry name" value="PC_Trfase_euk"/>
</dbReference>
<comment type="subcellular location">
    <subcellularLocation>
        <location evidence="2">Membrane</location>
        <topology evidence="2">Multi-pass membrane protein</topology>
    </subcellularLocation>
</comment>
<comment type="pathway">
    <text evidence="4">Lipid metabolism.</text>
</comment>
<keyword evidence="13 18" id="KW-0472">Membrane</keyword>
<dbReference type="GO" id="GO:0004605">
    <property type="term" value="F:phosphatidate cytidylyltransferase activity"/>
    <property type="evidence" value="ECO:0007669"/>
    <property type="project" value="UniProtKB-EC"/>
</dbReference>
<reference evidence="19" key="1">
    <citation type="submission" date="2021-01" db="EMBL/GenBank/DDBJ databases">
        <authorList>
            <person name="Corre E."/>
            <person name="Pelletier E."/>
            <person name="Niang G."/>
            <person name="Scheremetjew M."/>
            <person name="Finn R."/>
            <person name="Kale V."/>
            <person name="Holt S."/>
            <person name="Cochrane G."/>
            <person name="Meng A."/>
            <person name="Brown T."/>
            <person name="Cohen L."/>
        </authorList>
    </citation>
    <scope>NUCLEOTIDE SEQUENCE</scope>
    <source>
        <strain evidence="19">CCMP127</strain>
    </source>
</reference>
<feature type="transmembrane region" description="Helical" evidence="18">
    <location>
        <begin position="109"/>
        <end position="130"/>
    </location>
</feature>
<evidence type="ECO:0000256" key="12">
    <source>
        <dbReference type="ARBA" id="ARBA00023098"/>
    </source>
</evidence>
<feature type="transmembrane region" description="Helical" evidence="18">
    <location>
        <begin position="242"/>
        <end position="262"/>
    </location>
</feature>
<keyword evidence="8 16" id="KW-0808">Transferase</keyword>
<dbReference type="PROSITE" id="PS01315">
    <property type="entry name" value="CDS"/>
    <property type="match status" value="1"/>
</dbReference>
<dbReference type="PANTHER" id="PTHR13773">
    <property type="entry name" value="PHOSPHATIDATE CYTIDYLYLTRANSFERASE"/>
    <property type="match status" value="1"/>
</dbReference>
<evidence type="ECO:0000256" key="14">
    <source>
        <dbReference type="ARBA" id="ARBA00023209"/>
    </source>
</evidence>
<dbReference type="UniPathway" id="UPA00557">
    <property type="reaction ID" value="UER00614"/>
</dbReference>
<evidence type="ECO:0000256" key="5">
    <source>
        <dbReference type="ARBA" id="ARBA00010185"/>
    </source>
</evidence>
<evidence type="ECO:0000256" key="1">
    <source>
        <dbReference type="ARBA" id="ARBA00001698"/>
    </source>
</evidence>
<evidence type="ECO:0000313" key="19">
    <source>
        <dbReference type="EMBL" id="CAE0402570.1"/>
    </source>
</evidence>
<keyword evidence="11 18" id="KW-1133">Transmembrane helix</keyword>
<comment type="catalytic activity">
    <reaction evidence="1 16">
        <text>a 1,2-diacyl-sn-glycero-3-phosphate + CTP + H(+) = a CDP-1,2-diacyl-sn-glycerol + diphosphate</text>
        <dbReference type="Rhea" id="RHEA:16229"/>
        <dbReference type="ChEBI" id="CHEBI:15378"/>
        <dbReference type="ChEBI" id="CHEBI:33019"/>
        <dbReference type="ChEBI" id="CHEBI:37563"/>
        <dbReference type="ChEBI" id="CHEBI:58332"/>
        <dbReference type="ChEBI" id="CHEBI:58608"/>
        <dbReference type="EC" id="2.7.7.41"/>
    </reaction>
</comment>
<evidence type="ECO:0000256" key="11">
    <source>
        <dbReference type="ARBA" id="ARBA00022989"/>
    </source>
</evidence>
<organism evidence="19">
    <name type="scientific">Amphora coffeiformis</name>
    <dbReference type="NCBI Taxonomy" id="265554"/>
    <lineage>
        <taxon>Eukaryota</taxon>
        <taxon>Sar</taxon>
        <taxon>Stramenopiles</taxon>
        <taxon>Ochrophyta</taxon>
        <taxon>Bacillariophyta</taxon>
        <taxon>Bacillariophyceae</taxon>
        <taxon>Bacillariophycidae</taxon>
        <taxon>Thalassiophysales</taxon>
        <taxon>Catenulaceae</taxon>
        <taxon>Amphora</taxon>
    </lineage>
</organism>
<feature type="transmembrane region" description="Helical" evidence="18">
    <location>
        <begin position="283"/>
        <end position="301"/>
    </location>
</feature>
<keyword evidence="7" id="KW-0444">Lipid biosynthesis</keyword>
<feature type="region of interest" description="Disordered" evidence="17">
    <location>
        <begin position="42"/>
        <end position="62"/>
    </location>
</feature>
<evidence type="ECO:0000256" key="10">
    <source>
        <dbReference type="ARBA" id="ARBA00022695"/>
    </source>
</evidence>